<evidence type="ECO:0000259" key="2">
    <source>
        <dbReference type="Pfam" id="PF08327"/>
    </source>
</evidence>
<dbReference type="Proteomes" id="UP000293347">
    <property type="component" value="Unassembled WGS sequence"/>
</dbReference>
<gene>
    <name evidence="3" type="ORF">EZ437_08415</name>
</gene>
<evidence type="ECO:0000313" key="3">
    <source>
        <dbReference type="EMBL" id="TCD00794.1"/>
    </source>
</evidence>
<dbReference type="InterPro" id="IPR023393">
    <property type="entry name" value="START-like_dom_sf"/>
</dbReference>
<evidence type="ECO:0000313" key="4">
    <source>
        <dbReference type="Proteomes" id="UP000293347"/>
    </source>
</evidence>
<proteinExistence type="inferred from homology"/>
<name>A0A4R0NNN3_9SPHI</name>
<comment type="caution">
    <text evidence="3">The sequence shown here is derived from an EMBL/GenBank/DDBJ whole genome shotgun (WGS) entry which is preliminary data.</text>
</comment>
<protein>
    <submittedName>
        <fullName evidence="3">SRPBCC domain-containing protein</fullName>
    </submittedName>
</protein>
<dbReference type="AlphaFoldDB" id="A0A4R0NNN3"/>
<reference evidence="3 4" key="1">
    <citation type="submission" date="2019-02" db="EMBL/GenBank/DDBJ databases">
        <title>Pedobacter sp. RP-1-14 sp. nov., isolated from Arctic soil.</title>
        <authorList>
            <person name="Dahal R.H."/>
        </authorList>
    </citation>
    <scope>NUCLEOTIDE SEQUENCE [LARGE SCALE GENOMIC DNA]</scope>
    <source>
        <strain evidence="3 4">RP-1-14</strain>
    </source>
</reference>
<dbReference type="Gene3D" id="3.30.530.20">
    <property type="match status" value="1"/>
</dbReference>
<keyword evidence="4" id="KW-1185">Reference proteome</keyword>
<dbReference type="SUPFAM" id="SSF55961">
    <property type="entry name" value="Bet v1-like"/>
    <property type="match status" value="1"/>
</dbReference>
<dbReference type="Pfam" id="PF08327">
    <property type="entry name" value="AHSA1"/>
    <property type="match status" value="1"/>
</dbReference>
<dbReference type="OrthoDB" id="2355173at2"/>
<sequence length="143" mass="16667">METTEPFIIEKTFNAPIKIVWQAITDKDKMKEWYFDIKDFKPELGSESQFYGGDKHVQYLHFVKVTELVDGKKIAYTWKYENNPGESLVRFELFEEGNKTRLKLTHEGLESFAAINDPNFAKESFVKGWTAIIGTNLKEYLSV</sequence>
<dbReference type="InterPro" id="IPR013538">
    <property type="entry name" value="ASHA1/2-like_C"/>
</dbReference>
<organism evidence="3 4">
    <name type="scientific">Pedobacter psychroterrae</name>
    <dbReference type="NCBI Taxonomy" id="2530453"/>
    <lineage>
        <taxon>Bacteria</taxon>
        <taxon>Pseudomonadati</taxon>
        <taxon>Bacteroidota</taxon>
        <taxon>Sphingobacteriia</taxon>
        <taxon>Sphingobacteriales</taxon>
        <taxon>Sphingobacteriaceae</taxon>
        <taxon>Pedobacter</taxon>
    </lineage>
</organism>
<accession>A0A4R0NNN3</accession>
<comment type="similarity">
    <text evidence="1">Belongs to the AHA1 family.</text>
</comment>
<evidence type="ECO:0000256" key="1">
    <source>
        <dbReference type="ARBA" id="ARBA00006817"/>
    </source>
</evidence>
<dbReference type="EMBL" id="SJSL01000002">
    <property type="protein sequence ID" value="TCD00794.1"/>
    <property type="molecule type" value="Genomic_DNA"/>
</dbReference>
<dbReference type="RefSeq" id="WP_131595262.1">
    <property type="nucleotide sequence ID" value="NZ_SJSL01000002.1"/>
</dbReference>
<feature type="domain" description="Activator of Hsp90 ATPase homologue 1/2-like C-terminal" evidence="2">
    <location>
        <begin position="14"/>
        <end position="141"/>
    </location>
</feature>
<dbReference type="CDD" id="cd07814">
    <property type="entry name" value="SRPBCC_CalC_Aha1-like"/>
    <property type="match status" value="1"/>
</dbReference>